<dbReference type="PANTHER" id="PTHR48104">
    <property type="entry name" value="METACASPASE-4"/>
    <property type="match status" value="1"/>
</dbReference>
<dbReference type="RefSeq" id="XP_036625704.1">
    <property type="nucleotide sequence ID" value="XM_036772058.1"/>
</dbReference>
<dbReference type="AlphaFoldDB" id="A0A8H7DLN4"/>
<dbReference type="InterPro" id="IPR011600">
    <property type="entry name" value="Pept_C14_caspase"/>
</dbReference>
<dbReference type="GO" id="GO:0005737">
    <property type="term" value="C:cytoplasm"/>
    <property type="evidence" value="ECO:0007669"/>
    <property type="project" value="TreeGrafter"/>
</dbReference>
<reference evidence="3" key="1">
    <citation type="submission" date="2019-07" db="EMBL/GenBank/DDBJ databases">
        <authorList>
            <person name="Palmer J.M."/>
        </authorList>
    </citation>
    <scope>NUCLEOTIDE SEQUENCE</scope>
    <source>
        <strain evidence="3">PC9</strain>
    </source>
</reference>
<evidence type="ECO:0000256" key="1">
    <source>
        <dbReference type="ARBA" id="ARBA00009005"/>
    </source>
</evidence>
<dbReference type="Pfam" id="PF00656">
    <property type="entry name" value="Peptidase_C14"/>
    <property type="match status" value="1"/>
</dbReference>
<sequence>MCEPRVKRKALLIGISDDGSGQPLPDGPKNDVFQMKHLLLDKYQYEDADIVLMCDSQEETRPYLAPTRENILHEIKNLVKDCQPGDRFVFHYSGHAGQQENLDGSELDGWDERLETATGPILDDELRTELVDKLCPGSQLIAVFDACHSATLLDLPHVGCHGFNANEILEEDVRVPTPTTIFGQRTNLPPGRVRGATFSLKKPHLTLDTSFSRPTAISTSMTSIPPDKTEIFPTLAGLTYLSIDEKAKEEDIVNGPSSAAFYGHRCYNCPFPRQDNVSGSDLPRVLAISACKDSQVSYEDERGNGMTVALCDYLNANPDHSLNRLFNGVSFKLFKPAFDRVKSDEWNKYVHQNGGGFPNAYQQLSISSLQRLNPDYKITL</sequence>
<dbReference type="InterPro" id="IPR050452">
    <property type="entry name" value="Metacaspase"/>
</dbReference>
<protein>
    <submittedName>
        <fullName evidence="3">Ca(2+)-dependent cysteine protease</fullName>
    </submittedName>
</protein>
<keyword evidence="3" id="KW-0645">Protease</keyword>
<dbReference type="GO" id="GO:0004197">
    <property type="term" value="F:cysteine-type endopeptidase activity"/>
    <property type="evidence" value="ECO:0007669"/>
    <property type="project" value="InterPro"/>
</dbReference>
<dbReference type="EMBL" id="JACETU010000011">
    <property type="protein sequence ID" value="KAF7416157.1"/>
    <property type="molecule type" value="Genomic_DNA"/>
</dbReference>
<accession>A0A8H7DLN4</accession>
<evidence type="ECO:0000313" key="3">
    <source>
        <dbReference type="EMBL" id="KAF7416157.1"/>
    </source>
</evidence>
<dbReference type="Gene3D" id="3.40.50.12660">
    <property type="match status" value="1"/>
</dbReference>
<evidence type="ECO:0000313" key="4">
    <source>
        <dbReference type="Proteomes" id="UP000623687"/>
    </source>
</evidence>
<dbReference type="GO" id="GO:0006508">
    <property type="term" value="P:proteolysis"/>
    <property type="evidence" value="ECO:0007669"/>
    <property type="project" value="UniProtKB-KW"/>
</dbReference>
<gene>
    <name evidence="3" type="primary">MCA1_2</name>
    <name evidence="3" type="ORF">PC9H_002420</name>
</gene>
<comment type="caution">
    <text evidence="3">The sequence shown here is derived from an EMBL/GenBank/DDBJ whole genome shotgun (WGS) entry which is preliminary data.</text>
</comment>
<dbReference type="VEuPathDB" id="FungiDB:PC9H_002420"/>
<keyword evidence="4" id="KW-1185">Reference proteome</keyword>
<dbReference type="OrthoDB" id="3223806at2759"/>
<proteinExistence type="inferred from homology"/>
<feature type="domain" description="Peptidase C14 caspase" evidence="2">
    <location>
        <begin position="7"/>
        <end position="333"/>
    </location>
</feature>
<dbReference type="Proteomes" id="UP000623687">
    <property type="component" value="Unassembled WGS sequence"/>
</dbReference>
<keyword evidence="3" id="KW-0378">Hydrolase</keyword>
<evidence type="ECO:0000259" key="2">
    <source>
        <dbReference type="Pfam" id="PF00656"/>
    </source>
</evidence>
<comment type="similarity">
    <text evidence="1">Belongs to the peptidase C14B family.</text>
</comment>
<dbReference type="GeneID" id="59372261"/>
<dbReference type="PANTHER" id="PTHR48104:SF30">
    <property type="entry name" value="METACASPASE-1"/>
    <property type="match status" value="1"/>
</dbReference>
<name>A0A8H7DLN4_PLEOS</name>
<organism evidence="3 4">
    <name type="scientific">Pleurotus ostreatus</name>
    <name type="common">Oyster mushroom</name>
    <name type="synonym">White-rot fungus</name>
    <dbReference type="NCBI Taxonomy" id="5322"/>
    <lineage>
        <taxon>Eukaryota</taxon>
        <taxon>Fungi</taxon>
        <taxon>Dikarya</taxon>
        <taxon>Basidiomycota</taxon>
        <taxon>Agaricomycotina</taxon>
        <taxon>Agaricomycetes</taxon>
        <taxon>Agaricomycetidae</taxon>
        <taxon>Agaricales</taxon>
        <taxon>Pleurotineae</taxon>
        <taxon>Pleurotaceae</taxon>
        <taxon>Pleurotus</taxon>
    </lineage>
</organism>